<feature type="compositionally biased region" description="Low complexity" evidence="6">
    <location>
        <begin position="1"/>
        <end position="17"/>
    </location>
</feature>
<comment type="caution">
    <text evidence="9">The sequence shown here is derived from an EMBL/GenBank/DDBJ whole genome shotgun (WGS) entry which is preliminary data.</text>
</comment>
<dbReference type="InterPro" id="IPR013057">
    <property type="entry name" value="AA_transpt_TM"/>
</dbReference>
<dbReference type="PANTHER" id="PTHR22950:SF652">
    <property type="entry name" value="TRANSMEMBRANE AMINO ACID TRANSPORTER FAMILY PROTEIN"/>
    <property type="match status" value="1"/>
</dbReference>
<feature type="domain" description="Amino acid transporter transmembrane" evidence="8">
    <location>
        <begin position="324"/>
        <end position="458"/>
    </location>
</feature>
<evidence type="ECO:0000256" key="3">
    <source>
        <dbReference type="ARBA" id="ARBA00022970"/>
    </source>
</evidence>
<feature type="transmembrane region" description="Helical" evidence="7">
    <location>
        <begin position="523"/>
        <end position="545"/>
    </location>
</feature>
<dbReference type="GO" id="GO:0015179">
    <property type="term" value="F:L-amino acid transmembrane transporter activity"/>
    <property type="evidence" value="ECO:0007669"/>
    <property type="project" value="TreeGrafter"/>
</dbReference>
<feature type="transmembrane region" description="Helical" evidence="7">
    <location>
        <begin position="221"/>
        <end position="239"/>
    </location>
</feature>
<feature type="region of interest" description="Disordered" evidence="6">
    <location>
        <begin position="1"/>
        <end position="41"/>
    </location>
</feature>
<feature type="transmembrane region" description="Helical" evidence="7">
    <location>
        <begin position="411"/>
        <end position="432"/>
    </location>
</feature>
<sequence>MREPAAPGAGGPAAPAAQADEPLQHALPEEQDAAPHPGYYNPAPVSPTPARLIIQPGTDADGTPRLNARVEVQEGGASSLSSVATLCNSAVGAGVLSLPFAFRCAGLAGGLLLCLLVAVAESFSLYVLSKFAERYDAPSYGSLVRRALGRKTASSLSAIMLLYLVGSCIAYLVIIGDTFSALAQQAFGIGAYTDRQPILLGVGLLVILPMCFARSLAALEWVSAGAVAGFLYTSAAVLLRGSQVVAARTNPWAGILLWQPDLRQALYSVSILVFGFNSSANAISIFSELDSYPHRLVVLLPPSPMQYASLRPLAPRPRTHKLIGMLGVILVAMTLIAAGYIVVGAAGYAAFPGTVSSNLLNTFPQDDAVMQVARAVIGLMVTGHYPLAFVPARVAFADLLHSLFDVERPPHWMEVAFTLVFVGGSLGTALVITDLGSVLHLIGGTAACFMVFLLPGLLCWNGAVIKATASTLNLDALAEGEEGGSDGLASADGAGAGPSAPLLYAKKAGLRTHGVLFVSESRMWWAGLGLLVLAGLVFVITLVTAGGGAE</sequence>
<evidence type="ECO:0000256" key="2">
    <source>
        <dbReference type="ARBA" id="ARBA00022692"/>
    </source>
</evidence>
<feature type="transmembrane region" description="Helical" evidence="7">
    <location>
        <begin position="371"/>
        <end position="390"/>
    </location>
</feature>
<dbReference type="EMBL" id="BDRX01000180">
    <property type="protein sequence ID" value="GBF99905.1"/>
    <property type="molecule type" value="Genomic_DNA"/>
</dbReference>
<keyword evidence="5 7" id="KW-0472">Membrane</keyword>
<proteinExistence type="predicted"/>
<keyword evidence="10" id="KW-1185">Reference proteome</keyword>
<keyword evidence="3" id="KW-0813">Transport</keyword>
<dbReference type="PANTHER" id="PTHR22950">
    <property type="entry name" value="AMINO ACID TRANSPORTER"/>
    <property type="match status" value="1"/>
</dbReference>
<feature type="transmembrane region" description="Helical" evidence="7">
    <location>
        <begin position="156"/>
        <end position="176"/>
    </location>
</feature>
<dbReference type="InParanoid" id="A0A2V0PRJ7"/>
<organism evidence="9 10">
    <name type="scientific">Raphidocelis subcapitata</name>
    <dbReference type="NCBI Taxonomy" id="307507"/>
    <lineage>
        <taxon>Eukaryota</taxon>
        <taxon>Viridiplantae</taxon>
        <taxon>Chlorophyta</taxon>
        <taxon>core chlorophytes</taxon>
        <taxon>Chlorophyceae</taxon>
        <taxon>CS clade</taxon>
        <taxon>Sphaeropleales</taxon>
        <taxon>Selenastraceae</taxon>
        <taxon>Raphidocelis</taxon>
    </lineage>
</organism>
<evidence type="ECO:0000256" key="7">
    <source>
        <dbReference type="SAM" id="Phobius"/>
    </source>
</evidence>
<feature type="domain" description="Amino acid transporter transmembrane" evidence="8">
    <location>
        <begin position="76"/>
        <end position="293"/>
    </location>
</feature>
<name>A0A2V0PRJ7_9CHLO</name>
<evidence type="ECO:0000313" key="10">
    <source>
        <dbReference type="Proteomes" id="UP000247498"/>
    </source>
</evidence>
<accession>A0A2V0PRJ7</accession>
<dbReference type="AlphaFoldDB" id="A0A2V0PRJ7"/>
<dbReference type="STRING" id="307507.A0A2V0PRJ7"/>
<keyword evidence="2 7" id="KW-0812">Transmembrane</keyword>
<evidence type="ECO:0000259" key="8">
    <source>
        <dbReference type="Pfam" id="PF01490"/>
    </source>
</evidence>
<feature type="transmembrane region" description="Helical" evidence="7">
    <location>
        <begin position="322"/>
        <end position="351"/>
    </location>
</feature>
<feature type="transmembrane region" description="Helical" evidence="7">
    <location>
        <begin position="438"/>
        <end position="460"/>
    </location>
</feature>
<evidence type="ECO:0000256" key="1">
    <source>
        <dbReference type="ARBA" id="ARBA00004141"/>
    </source>
</evidence>
<protein>
    <recommendedName>
        <fullName evidence="8">Amino acid transporter transmembrane domain-containing protein</fullName>
    </recommendedName>
</protein>
<keyword evidence="3" id="KW-0029">Amino-acid transport</keyword>
<evidence type="ECO:0000256" key="5">
    <source>
        <dbReference type="ARBA" id="ARBA00023136"/>
    </source>
</evidence>
<evidence type="ECO:0000313" key="9">
    <source>
        <dbReference type="EMBL" id="GBF99905.1"/>
    </source>
</evidence>
<dbReference type="Pfam" id="PF01490">
    <property type="entry name" value="Aa_trans"/>
    <property type="match status" value="2"/>
</dbReference>
<feature type="transmembrane region" description="Helical" evidence="7">
    <location>
        <begin position="107"/>
        <end position="128"/>
    </location>
</feature>
<keyword evidence="4 7" id="KW-1133">Transmembrane helix</keyword>
<dbReference type="Proteomes" id="UP000247498">
    <property type="component" value="Unassembled WGS sequence"/>
</dbReference>
<dbReference type="OrthoDB" id="28208at2759"/>
<gene>
    <name evidence="9" type="ORF">Rsub_12813</name>
</gene>
<evidence type="ECO:0000256" key="6">
    <source>
        <dbReference type="SAM" id="MobiDB-lite"/>
    </source>
</evidence>
<comment type="subcellular location">
    <subcellularLocation>
        <location evidence="1">Membrane</location>
        <topology evidence="1">Multi-pass membrane protein</topology>
    </subcellularLocation>
</comment>
<evidence type="ECO:0000256" key="4">
    <source>
        <dbReference type="ARBA" id="ARBA00022989"/>
    </source>
</evidence>
<dbReference type="GO" id="GO:0016020">
    <property type="term" value="C:membrane"/>
    <property type="evidence" value="ECO:0007669"/>
    <property type="project" value="UniProtKB-SubCell"/>
</dbReference>
<reference evidence="9 10" key="1">
    <citation type="journal article" date="2018" name="Sci. Rep.">
        <title>Raphidocelis subcapitata (=Pseudokirchneriella subcapitata) provides an insight into genome evolution and environmental adaptations in the Sphaeropleales.</title>
        <authorList>
            <person name="Suzuki S."/>
            <person name="Yamaguchi H."/>
            <person name="Nakajima N."/>
            <person name="Kawachi M."/>
        </authorList>
    </citation>
    <scope>NUCLEOTIDE SEQUENCE [LARGE SCALE GENOMIC DNA]</scope>
    <source>
        <strain evidence="9 10">NIES-35</strain>
    </source>
</reference>